<evidence type="ECO:0000313" key="2">
    <source>
        <dbReference type="Proteomes" id="UP001215598"/>
    </source>
</evidence>
<dbReference type="EMBL" id="JARKIB010000161">
    <property type="protein sequence ID" value="KAJ7730163.1"/>
    <property type="molecule type" value="Genomic_DNA"/>
</dbReference>
<accession>A0AAD7HYF4</accession>
<sequence length="212" mass="23767">MNNCQPIIQFIRTLRVLPTLRSLTILGVHSRMADIFTTSLEDFSFPSVSRLTLDDYLAPIIPCFPNIRILSVLDDAPNLSSLSVWHVLCGESNRMGSFERTTRSLQSLSKLSRLLVYCYLEGSTATDGDIGGQVDEIVAVGKQLLQTSKGSCGPKELRIHYFKTLKKPDHTHEQILATELLFTIAHSDGEWTAALYNFPLQLSDYELKNLYG</sequence>
<evidence type="ECO:0000313" key="1">
    <source>
        <dbReference type="EMBL" id="KAJ7730163.1"/>
    </source>
</evidence>
<dbReference type="AlphaFoldDB" id="A0AAD7HYF4"/>
<comment type="caution">
    <text evidence="1">The sequence shown here is derived from an EMBL/GenBank/DDBJ whole genome shotgun (WGS) entry which is preliminary data.</text>
</comment>
<reference evidence="1" key="1">
    <citation type="submission" date="2023-03" db="EMBL/GenBank/DDBJ databases">
        <title>Massive genome expansion in bonnet fungi (Mycena s.s.) driven by repeated elements and novel gene families across ecological guilds.</title>
        <authorList>
            <consortium name="Lawrence Berkeley National Laboratory"/>
            <person name="Harder C.B."/>
            <person name="Miyauchi S."/>
            <person name="Viragh M."/>
            <person name="Kuo A."/>
            <person name="Thoen E."/>
            <person name="Andreopoulos B."/>
            <person name="Lu D."/>
            <person name="Skrede I."/>
            <person name="Drula E."/>
            <person name="Henrissat B."/>
            <person name="Morin E."/>
            <person name="Kohler A."/>
            <person name="Barry K."/>
            <person name="LaButti K."/>
            <person name="Morin E."/>
            <person name="Salamov A."/>
            <person name="Lipzen A."/>
            <person name="Mereny Z."/>
            <person name="Hegedus B."/>
            <person name="Baldrian P."/>
            <person name="Stursova M."/>
            <person name="Weitz H."/>
            <person name="Taylor A."/>
            <person name="Grigoriev I.V."/>
            <person name="Nagy L.G."/>
            <person name="Martin F."/>
            <person name="Kauserud H."/>
        </authorList>
    </citation>
    <scope>NUCLEOTIDE SEQUENCE</scope>
    <source>
        <strain evidence="1">CBHHK182m</strain>
    </source>
</reference>
<gene>
    <name evidence="1" type="ORF">B0H16DRAFT_1733906</name>
</gene>
<name>A0AAD7HYF4_9AGAR</name>
<organism evidence="1 2">
    <name type="scientific">Mycena metata</name>
    <dbReference type="NCBI Taxonomy" id="1033252"/>
    <lineage>
        <taxon>Eukaryota</taxon>
        <taxon>Fungi</taxon>
        <taxon>Dikarya</taxon>
        <taxon>Basidiomycota</taxon>
        <taxon>Agaricomycotina</taxon>
        <taxon>Agaricomycetes</taxon>
        <taxon>Agaricomycetidae</taxon>
        <taxon>Agaricales</taxon>
        <taxon>Marasmiineae</taxon>
        <taxon>Mycenaceae</taxon>
        <taxon>Mycena</taxon>
    </lineage>
</organism>
<protein>
    <submittedName>
        <fullName evidence="1">Uncharacterized protein</fullName>
    </submittedName>
</protein>
<keyword evidence="2" id="KW-1185">Reference proteome</keyword>
<dbReference type="Proteomes" id="UP001215598">
    <property type="component" value="Unassembled WGS sequence"/>
</dbReference>
<proteinExistence type="predicted"/>